<sequence>MTSITHLPAELLSKILYSLPLEHQISAISTCTLFRDILAPSTTYHPTRYLTELIVNPANNGVDEVISIHKLLDHDSTFEISDLDGTPIKKIYISSSIDLSPPKGSKGKERKFTLSLWGSKSTFETLSISSTHPILSDPLFFFSTTPNTAPPTPAQDHDQRALNKLAKDGIRTNDNAIEWKRVCYRYRIILSHTRRSKTITSITSGDGFLGLTSQTPCLRSLLLDIMDKIEDTARSVAIERRIACGFLSTP</sequence>
<evidence type="ECO:0000313" key="3">
    <source>
        <dbReference type="Proteomes" id="UP001370758"/>
    </source>
</evidence>
<dbReference type="InterPro" id="IPR001810">
    <property type="entry name" value="F-box_dom"/>
</dbReference>
<proteinExistence type="predicted"/>
<reference evidence="2 3" key="1">
    <citation type="submission" date="2023-08" db="EMBL/GenBank/DDBJ databases">
        <authorList>
            <person name="Palmer J.M."/>
        </authorList>
    </citation>
    <scope>NUCLEOTIDE SEQUENCE [LARGE SCALE GENOMIC DNA]</scope>
    <source>
        <strain evidence="2 3">TWF481</strain>
    </source>
</reference>
<dbReference type="SUPFAM" id="SSF81383">
    <property type="entry name" value="F-box domain"/>
    <property type="match status" value="1"/>
</dbReference>
<dbReference type="InterPro" id="IPR036047">
    <property type="entry name" value="F-box-like_dom_sf"/>
</dbReference>
<dbReference type="AlphaFoldDB" id="A0AAV9WRV5"/>
<accession>A0AAV9WRV5</accession>
<gene>
    <name evidence="2" type="ORF">TWF481_001509</name>
</gene>
<feature type="domain" description="F-box" evidence="1">
    <location>
        <begin position="1"/>
        <end position="47"/>
    </location>
</feature>
<keyword evidence="3" id="KW-1185">Reference proteome</keyword>
<name>A0AAV9WRV5_9PEZI</name>
<evidence type="ECO:0000259" key="1">
    <source>
        <dbReference type="PROSITE" id="PS50181"/>
    </source>
</evidence>
<evidence type="ECO:0000313" key="2">
    <source>
        <dbReference type="EMBL" id="KAK6512627.1"/>
    </source>
</evidence>
<dbReference type="EMBL" id="JAVHJL010000001">
    <property type="protein sequence ID" value="KAK6512627.1"/>
    <property type="molecule type" value="Genomic_DNA"/>
</dbReference>
<dbReference type="Proteomes" id="UP001370758">
    <property type="component" value="Unassembled WGS sequence"/>
</dbReference>
<dbReference type="PROSITE" id="PS50181">
    <property type="entry name" value="FBOX"/>
    <property type="match status" value="1"/>
</dbReference>
<protein>
    <recommendedName>
        <fullName evidence="1">F-box domain-containing protein</fullName>
    </recommendedName>
</protein>
<organism evidence="2 3">
    <name type="scientific">Arthrobotrys musiformis</name>
    <dbReference type="NCBI Taxonomy" id="47236"/>
    <lineage>
        <taxon>Eukaryota</taxon>
        <taxon>Fungi</taxon>
        <taxon>Dikarya</taxon>
        <taxon>Ascomycota</taxon>
        <taxon>Pezizomycotina</taxon>
        <taxon>Orbiliomycetes</taxon>
        <taxon>Orbiliales</taxon>
        <taxon>Orbiliaceae</taxon>
        <taxon>Arthrobotrys</taxon>
    </lineage>
</organism>
<comment type="caution">
    <text evidence="2">The sequence shown here is derived from an EMBL/GenBank/DDBJ whole genome shotgun (WGS) entry which is preliminary data.</text>
</comment>